<evidence type="ECO:0008006" key="4">
    <source>
        <dbReference type="Google" id="ProtNLM"/>
    </source>
</evidence>
<keyword evidence="3" id="KW-1185">Reference proteome</keyword>
<organism evidence="2 3">
    <name type="scientific">Caligus rogercresseyi</name>
    <name type="common">Sea louse</name>
    <dbReference type="NCBI Taxonomy" id="217165"/>
    <lineage>
        <taxon>Eukaryota</taxon>
        <taxon>Metazoa</taxon>
        <taxon>Ecdysozoa</taxon>
        <taxon>Arthropoda</taxon>
        <taxon>Crustacea</taxon>
        <taxon>Multicrustacea</taxon>
        <taxon>Hexanauplia</taxon>
        <taxon>Copepoda</taxon>
        <taxon>Siphonostomatoida</taxon>
        <taxon>Caligidae</taxon>
        <taxon>Caligus</taxon>
    </lineage>
</organism>
<dbReference type="EMBL" id="CP045893">
    <property type="protein sequence ID" value="QQP53383.1"/>
    <property type="molecule type" value="Genomic_DNA"/>
</dbReference>
<sequence>MSVYRIGKKNNNKRKRGSGSKAKLDLQVIKKALEAEPMKSMRAHAKDTGISHTTIVRSVGEEFGEAGEATSH</sequence>
<evidence type="ECO:0000313" key="3">
    <source>
        <dbReference type="Proteomes" id="UP000595437"/>
    </source>
</evidence>
<gene>
    <name evidence="2" type="ORF">FKW44_005850</name>
</gene>
<name>A0A7T8KCI5_CALRO</name>
<dbReference type="AlphaFoldDB" id="A0A7T8KCI5"/>
<accession>A0A7T8KCI5</accession>
<protein>
    <recommendedName>
        <fullName evidence="4">HTH psq-type domain-containing protein</fullName>
    </recommendedName>
</protein>
<proteinExistence type="predicted"/>
<reference evidence="3" key="1">
    <citation type="submission" date="2021-01" db="EMBL/GenBank/DDBJ databases">
        <title>Caligus Genome Assembly.</title>
        <authorList>
            <person name="Gallardo-Escarate C."/>
        </authorList>
    </citation>
    <scope>NUCLEOTIDE SEQUENCE [LARGE SCALE GENOMIC DNA]</scope>
</reference>
<feature type="region of interest" description="Disordered" evidence="1">
    <location>
        <begin position="1"/>
        <end position="22"/>
    </location>
</feature>
<evidence type="ECO:0000313" key="2">
    <source>
        <dbReference type="EMBL" id="QQP53383.1"/>
    </source>
</evidence>
<dbReference type="OrthoDB" id="9996331at2759"/>
<dbReference type="Proteomes" id="UP000595437">
    <property type="component" value="Chromosome 4"/>
</dbReference>
<evidence type="ECO:0000256" key="1">
    <source>
        <dbReference type="SAM" id="MobiDB-lite"/>
    </source>
</evidence>
<feature type="compositionally biased region" description="Basic residues" evidence="1">
    <location>
        <begin position="1"/>
        <end position="18"/>
    </location>
</feature>